<name>A0ABU3LD88_9FLAO</name>
<sequence length="262" mass="29544">MKNNYKILVLSDLKGNTTSMLKSTVRLAQMIGGSIEFFHVKSPTEIVENDNQLSANRAVNKEFTTTDNKIKNLRTLFSQEYNADINFTFSFGNVKSEIERRIDEYAPDIVVLGKRKVKPLRFIGDRITEFILKKHSGAIMIAASENGLEPNKEISLGVLNGTETSFSMDFAKELLDNAKEPLKSFQMIKNPTTVQKPHIPTDKKVLEYVFEHNDSAVKNLSKYVSKNNINLLCINRAQKKRNIASDITEMVGKLNVSLLVAN</sequence>
<dbReference type="CDD" id="cd00293">
    <property type="entry name" value="USP-like"/>
    <property type="match status" value="1"/>
</dbReference>
<organism evidence="1 2">
    <name type="scientific">Asprobacillus argus</name>
    <dbReference type="NCBI Taxonomy" id="3076534"/>
    <lineage>
        <taxon>Bacteria</taxon>
        <taxon>Pseudomonadati</taxon>
        <taxon>Bacteroidota</taxon>
        <taxon>Flavobacteriia</taxon>
        <taxon>Flavobacteriales</taxon>
        <taxon>Flavobacteriaceae</taxon>
        <taxon>Asprobacillus</taxon>
    </lineage>
</organism>
<proteinExistence type="predicted"/>
<evidence type="ECO:0000313" key="2">
    <source>
        <dbReference type="Proteomes" id="UP001257277"/>
    </source>
</evidence>
<protein>
    <submittedName>
        <fullName evidence="1">Universal stress protein</fullName>
    </submittedName>
</protein>
<dbReference type="RefSeq" id="WP_349240521.1">
    <property type="nucleotide sequence ID" value="NZ_JAVTTO010000001.1"/>
</dbReference>
<gene>
    <name evidence="1" type="ORF">RQM59_02710</name>
</gene>
<dbReference type="Proteomes" id="UP001257277">
    <property type="component" value="Unassembled WGS sequence"/>
</dbReference>
<dbReference type="SUPFAM" id="SSF52402">
    <property type="entry name" value="Adenine nucleotide alpha hydrolases-like"/>
    <property type="match status" value="1"/>
</dbReference>
<evidence type="ECO:0000313" key="1">
    <source>
        <dbReference type="EMBL" id="MDT7831271.1"/>
    </source>
</evidence>
<reference evidence="1 2" key="1">
    <citation type="submission" date="2023-09" db="EMBL/GenBank/DDBJ databases">
        <title>Novel taxa isolated from Blanes Bay.</title>
        <authorList>
            <person name="Rey-Velasco X."/>
            <person name="Lucena T."/>
        </authorList>
    </citation>
    <scope>NUCLEOTIDE SEQUENCE [LARGE SCALE GENOMIC DNA]</scope>
    <source>
        <strain evidence="1 2">S356</strain>
    </source>
</reference>
<dbReference type="EMBL" id="JAVTTO010000001">
    <property type="protein sequence ID" value="MDT7831271.1"/>
    <property type="molecule type" value="Genomic_DNA"/>
</dbReference>
<keyword evidence="2" id="KW-1185">Reference proteome</keyword>
<accession>A0ABU3LD88</accession>
<comment type="caution">
    <text evidence="1">The sequence shown here is derived from an EMBL/GenBank/DDBJ whole genome shotgun (WGS) entry which is preliminary data.</text>
</comment>
<dbReference type="Gene3D" id="3.40.50.12370">
    <property type="match status" value="1"/>
</dbReference>